<dbReference type="Proteomes" id="UP001142055">
    <property type="component" value="Chromosome 1"/>
</dbReference>
<sequence length="384" mass="40007">MDKLSRKESSENDYGSIGCSAAAGGGGGGVGGANSNGTLNMSFNNSDNNSHLGPGQGNVLGLGVEDNSGQSNPCLRTFKACCKKKANFGLEDLFWVLFLIIIIAFSVVKGTTKVGWNQLFYLIVGALITLTILYCVATAFNKFVLEDSSTAHWNAHARFTQAAIQERLREEEQRVHVIAPPKMGGAKLNIIYTVGDVPLARDSSARSSCSGRHASSGSVVGIGASGLSTPTTAVAMATATLIAPTALSSPTKVVSLSTSATTAITSPPPSSTTTTTSNTTTTTTNTTPETGTSLTKNKNTNTALNTTNSGTAFTTQNNDKTANEMTTNSTSDVANFSTTNNNNNNSSTKLSSTKSVVVTQSASLLPETIDEESDVDRIESPFEK</sequence>
<keyword evidence="2" id="KW-0812">Transmembrane</keyword>
<feature type="transmembrane region" description="Helical" evidence="2">
    <location>
        <begin position="93"/>
        <end position="112"/>
    </location>
</feature>
<organism evidence="3 4">
    <name type="scientific">Blomia tropicalis</name>
    <name type="common">Mite</name>
    <dbReference type="NCBI Taxonomy" id="40697"/>
    <lineage>
        <taxon>Eukaryota</taxon>
        <taxon>Metazoa</taxon>
        <taxon>Ecdysozoa</taxon>
        <taxon>Arthropoda</taxon>
        <taxon>Chelicerata</taxon>
        <taxon>Arachnida</taxon>
        <taxon>Acari</taxon>
        <taxon>Acariformes</taxon>
        <taxon>Sarcoptiformes</taxon>
        <taxon>Astigmata</taxon>
        <taxon>Glycyphagoidea</taxon>
        <taxon>Echimyopodidae</taxon>
        <taxon>Blomia</taxon>
    </lineage>
</organism>
<feature type="region of interest" description="Disordered" evidence="1">
    <location>
        <begin position="365"/>
        <end position="384"/>
    </location>
</feature>
<feature type="compositionally biased region" description="Polar residues" evidence="1">
    <location>
        <begin position="313"/>
        <end position="326"/>
    </location>
</feature>
<keyword evidence="2" id="KW-1133">Transmembrane helix</keyword>
<protein>
    <submittedName>
        <fullName evidence="3">Uncharacterized protein</fullName>
    </submittedName>
</protein>
<evidence type="ECO:0000313" key="4">
    <source>
        <dbReference type="Proteomes" id="UP001142055"/>
    </source>
</evidence>
<accession>A0A9Q0MGF9</accession>
<reference evidence="3" key="1">
    <citation type="submission" date="2022-12" db="EMBL/GenBank/DDBJ databases">
        <title>Genome assemblies of Blomia tropicalis.</title>
        <authorList>
            <person name="Cui Y."/>
        </authorList>
    </citation>
    <scope>NUCLEOTIDE SEQUENCE</scope>
    <source>
        <tissue evidence="3">Adult mites</tissue>
    </source>
</reference>
<evidence type="ECO:0000313" key="3">
    <source>
        <dbReference type="EMBL" id="KAJ6223937.1"/>
    </source>
</evidence>
<dbReference type="EMBL" id="JAPWDV010000001">
    <property type="protein sequence ID" value="KAJ6223937.1"/>
    <property type="molecule type" value="Genomic_DNA"/>
</dbReference>
<dbReference type="AlphaFoldDB" id="A0A9Q0MGF9"/>
<gene>
    <name evidence="3" type="ORF">RDWZM_002482</name>
</gene>
<feature type="compositionally biased region" description="Low complexity" evidence="1">
    <location>
        <begin position="260"/>
        <end position="312"/>
    </location>
</feature>
<evidence type="ECO:0000256" key="1">
    <source>
        <dbReference type="SAM" id="MobiDB-lite"/>
    </source>
</evidence>
<proteinExistence type="predicted"/>
<dbReference type="OrthoDB" id="6515949at2759"/>
<feature type="transmembrane region" description="Helical" evidence="2">
    <location>
        <begin position="118"/>
        <end position="140"/>
    </location>
</feature>
<feature type="region of interest" description="Disordered" evidence="1">
    <location>
        <begin position="260"/>
        <end position="326"/>
    </location>
</feature>
<feature type="compositionally biased region" description="Basic and acidic residues" evidence="1">
    <location>
        <begin position="375"/>
        <end position="384"/>
    </location>
</feature>
<keyword evidence="4" id="KW-1185">Reference proteome</keyword>
<name>A0A9Q0MGF9_BLOTA</name>
<evidence type="ECO:0000256" key="2">
    <source>
        <dbReference type="SAM" id="Phobius"/>
    </source>
</evidence>
<comment type="caution">
    <text evidence="3">The sequence shown here is derived from an EMBL/GenBank/DDBJ whole genome shotgun (WGS) entry which is preliminary data.</text>
</comment>
<keyword evidence="2" id="KW-0472">Membrane</keyword>